<reference evidence="1 2" key="2">
    <citation type="journal article" date="2022" name="Mol. Ecol. Resour.">
        <title>The genomes of chicory, endive, great burdock and yacon provide insights into Asteraceae paleo-polyploidization history and plant inulin production.</title>
        <authorList>
            <person name="Fan W."/>
            <person name="Wang S."/>
            <person name="Wang H."/>
            <person name="Wang A."/>
            <person name="Jiang F."/>
            <person name="Liu H."/>
            <person name="Zhao H."/>
            <person name="Xu D."/>
            <person name="Zhang Y."/>
        </authorList>
    </citation>
    <scope>NUCLEOTIDE SEQUENCE [LARGE SCALE GENOMIC DNA]</scope>
    <source>
        <strain evidence="2">cv. Niubang</strain>
    </source>
</reference>
<gene>
    <name evidence="1" type="ORF">L6452_43870</name>
</gene>
<dbReference type="EMBL" id="CM042064">
    <property type="protein sequence ID" value="KAI3665246.1"/>
    <property type="molecule type" value="Genomic_DNA"/>
</dbReference>
<organism evidence="1 2">
    <name type="scientific">Arctium lappa</name>
    <name type="common">Greater burdock</name>
    <name type="synonym">Lappa major</name>
    <dbReference type="NCBI Taxonomy" id="4217"/>
    <lineage>
        <taxon>Eukaryota</taxon>
        <taxon>Viridiplantae</taxon>
        <taxon>Streptophyta</taxon>
        <taxon>Embryophyta</taxon>
        <taxon>Tracheophyta</taxon>
        <taxon>Spermatophyta</taxon>
        <taxon>Magnoliopsida</taxon>
        <taxon>eudicotyledons</taxon>
        <taxon>Gunneridae</taxon>
        <taxon>Pentapetalae</taxon>
        <taxon>asterids</taxon>
        <taxon>campanulids</taxon>
        <taxon>Asterales</taxon>
        <taxon>Asteraceae</taxon>
        <taxon>Carduoideae</taxon>
        <taxon>Cardueae</taxon>
        <taxon>Arctiinae</taxon>
        <taxon>Arctium</taxon>
    </lineage>
</organism>
<keyword evidence="2" id="KW-1185">Reference proteome</keyword>
<name>A0ACB8XF93_ARCLA</name>
<protein>
    <submittedName>
        <fullName evidence="1">Uncharacterized protein</fullName>
    </submittedName>
</protein>
<proteinExistence type="predicted"/>
<dbReference type="Proteomes" id="UP001055879">
    <property type="component" value="Linkage Group LG18"/>
</dbReference>
<evidence type="ECO:0000313" key="1">
    <source>
        <dbReference type="EMBL" id="KAI3665246.1"/>
    </source>
</evidence>
<accession>A0ACB8XF93</accession>
<sequence>MCFPNHERTTTNAFTYRPVTSSLNFHQLIPVSPIISVTSYLNFHFLGPVSPIIPVFGMKTKYTSMVPDCRSNRPEIPVGNEADQIARHSRRWSLIDQSQPNFYPVHGTLEIIPNFQSKFKETHVPYLGASRNSFVRVWEVTSKYSAGPLRMMFKLLWLEWDAIKNEDIIKLSLKPSEKVLDQLEDVGQQLAVTFSHDGSLLAVGGEVEPILHMF</sequence>
<evidence type="ECO:0000313" key="2">
    <source>
        <dbReference type="Proteomes" id="UP001055879"/>
    </source>
</evidence>
<comment type="caution">
    <text evidence="1">The sequence shown here is derived from an EMBL/GenBank/DDBJ whole genome shotgun (WGS) entry which is preliminary data.</text>
</comment>
<reference evidence="2" key="1">
    <citation type="journal article" date="2022" name="Mol. Ecol. Resour.">
        <title>The genomes of chicory, endive, great burdock and yacon provide insights into Asteraceae palaeo-polyploidization history and plant inulin production.</title>
        <authorList>
            <person name="Fan W."/>
            <person name="Wang S."/>
            <person name="Wang H."/>
            <person name="Wang A."/>
            <person name="Jiang F."/>
            <person name="Liu H."/>
            <person name="Zhao H."/>
            <person name="Xu D."/>
            <person name="Zhang Y."/>
        </authorList>
    </citation>
    <scope>NUCLEOTIDE SEQUENCE [LARGE SCALE GENOMIC DNA]</scope>
    <source>
        <strain evidence="2">cv. Niubang</strain>
    </source>
</reference>